<feature type="transmembrane region" description="Helical" evidence="1">
    <location>
        <begin position="91"/>
        <end position="111"/>
    </location>
</feature>
<accession>A0A512BFZ6</accession>
<feature type="transmembrane region" description="Helical" evidence="1">
    <location>
        <begin position="65"/>
        <end position="85"/>
    </location>
</feature>
<comment type="caution">
    <text evidence="2">The sequence shown here is derived from an EMBL/GenBank/DDBJ whole genome shotgun (WGS) entry which is preliminary data.</text>
</comment>
<evidence type="ECO:0000256" key="1">
    <source>
        <dbReference type="SAM" id="Phobius"/>
    </source>
</evidence>
<protein>
    <submittedName>
        <fullName evidence="2">Uncharacterized protein</fullName>
    </submittedName>
</protein>
<keyword evidence="3" id="KW-1185">Reference proteome</keyword>
<sequence>MQTISLNHSQTERSVQFQTTSISKWLNKTLAVAEENRFGVTAILILLQVSIAGFNVVIPPMIGASVLLMAPGISLAFLSNSIALAQAKMKWVLLGFALSMIVNATISIYCFSKLL</sequence>
<name>A0A512BFZ6_9BACT</name>
<reference evidence="2 3" key="1">
    <citation type="submission" date="2019-07" db="EMBL/GenBank/DDBJ databases">
        <title>Whole genome shotgun sequence of Segetibacter aerophilus NBRC 106135.</title>
        <authorList>
            <person name="Hosoyama A."/>
            <person name="Uohara A."/>
            <person name="Ohji S."/>
            <person name="Ichikawa N."/>
        </authorList>
    </citation>
    <scope>NUCLEOTIDE SEQUENCE [LARGE SCALE GENOMIC DNA]</scope>
    <source>
        <strain evidence="2 3">NBRC 106135</strain>
    </source>
</reference>
<dbReference type="RefSeq" id="WP_147204993.1">
    <property type="nucleotide sequence ID" value="NZ_BJYT01000013.1"/>
</dbReference>
<feature type="transmembrane region" description="Helical" evidence="1">
    <location>
        <begin position="38"/>
        <end position="58"/>
    </location>
</feature>
<keyword evidence="1" id="KW-0472">Membrane</keyword>
<organism evidence="2 3">
    <name type="scientific">Segetibacter aerophilus</name>
    <dbReference type="NCBI Taxonomy" id="670293"/>
    <lineage>
        <taxon>Bacteria</taxon>
        <taxon>Pseudomonadati</taxon>
        <taxon>Bacteroidota</taxon>
        <taxon>Chitinophagia</taxon>
        <taxon>Chitinophagales</taxon>
        <taxon>Chitinophagaceae</taxon>
        <taxon>Segetibacter</taxon>
    </lineage>
</organism>
<evidence type="ECO:0000313" key="2">
    <source>
        <dbReference type="EMBL" id="GEO10883.1"/>
    </source>
</evidence>
<dbReference type="AlphaFoldDB" id="A0A512BFZ6"/>
<dbReference type="EMBL" id="BJYT01000013">
    <property type="protein sequence ID" value="GEO10883.1"/>
    <property type="molecule type" value="Genomic_DNA"/>
</dbReference>
<keyword evidence="1" id="KW-1133">Transmembrane helix</keyword>
<proteinExistence type="predicted"/>
<dbReference type="Proteomes" id="UP000321513">
    <property type="component" value="Unassembled WGS sequence"/>
</dbReference>
<evidence type="ECO:0000313" key="3">
    <source>
        <dbReference type="Proteomes" id="UP000321513"/>
    </source>
</evidence>
<keyword evidence="1" id="KW-0812">Transmembrane</keyword>
<gene>
    <name evidence="2" type="ORF">SAE01_33790</name>
</gene>